<dbReference type="SUPFAM" id="SSF52518">
    <property type="entry name" value="Thiamin diphosphate-binding fold (THDP-binding)"/>
    <property type="match status" value="1"/>
</dbReference>
<evidence type="ECO:0000313" key="13">
    <source>
        <dbReference type="Proteomes" id="UP001139365"/>
    </source>
</evidence>
<evidence type="ECO:0000256" key="4">
    <source>
        <dbReference type="ARBA" id="ARBA00022679"/>
    </source>
</evidence>
<evidence type="ECO:0000256" key="2">
    <source>
        <dbReference type="ARBA" id="ARBA00011081"/>
    </source>
</evidence>
<proteinExistence type="inferred from homology"/>
<evidence type="ECO:0000256" key="10">
    <source>
        <dbReference type="HAMAP-Rule" id="MF_00315"/>
    </source>
</evidence>
<dbReference type="PROSITE" id="PS00801">
    <property type="entry name" value="TRANSKETOLASE_1"/>
    <property type="match status" value="1"/>
</dbReference>
<keyword evidence="4 10" id="KW-0808">Transferase</keyword>
<feature type="binding site" evidence="10">
    <location>
        <position position="176"/>
    </location>
    <ligand>
        <name>Mg(2+)</name>
        <dbReference type="ChEBI" id="CHEBI:18420"/>
    </ligand>
</feature>
<evidence type="ECO:0000256" key="1">
    <source>
        <dbReference type="ARBA" id="ARBA00004980"/>
    </source>
</evidence>
<dbReference type="GO" id="GO:0008661">
    <property type="term" value="F:1-deoxy-D-xylulose-5-phosphate synthase activity"/>
    <property type="evidence" value="ECO:0007669"/>
    <property type="project" value="UniProtKB-UniRule"/>
</dbReference>
<keyword evidence="5 10" id="KW-0479">Metal-binding</keyword>
<comment type="pathway">
    <text evidence="1 10">Metabolic intermediate biosynthesis; 1-deoxy-D-xylulose 5-phosphate biosynthesis; 1-deoxy-D-xylulose 5-phosphate from D-glyceraldehyde 3-phosphate and pyruvate: step 1/1.</text>
</comment>
<dbReference type="InterPro" id="IPR029061">
    <property type="entry name" value="THDP-binding"/>
</dbReference>
<dbReference type="PANTHER" id="PTHR43322:SF5">
    <property type="entry name" value="1-DEOXY-D-XYLULOSE-5-PHOSPHATE SYNTHASE, CHLOROPLASTIC"/>
    <property type="match status" value="1"/>
</dbReference>
<evidence type="ECO:0000256" key="6">
    <source>
        <dbReference type="ARBA" id="ARBA00022842"/>
    </source>
</evidence>
<keyword evidence="8 10" id="KW-0786">Thiamine pyrophosphate</keyword>
<keyword evidence="9 10" id="KW-0414">Isoprene biosynthesis</keyword>
<dbReference type="SUPFAM" id="SSF52922">
    <property type="entry name" value="TK C-terminal domain-like"/>
    <property type="match status" value="1"/>
</dbReference>
<dbReference type="InterPro" id="IPR009014">
    <property type="entry name" value="Transketo_C/PFOR_II"/>
</dbReference>
<dbReference type="InterPro" id="IPR049557">
    <property type="entry name" value="Transketolase_CS"/>
</dbReference>
<gene>
    <name evidence="10 12" type="primary">dxs</name>
    <name evidence="12" type="ORF">MR241_03700</name>
</gene>
<keyword evidence="7 10" id="KW-0784">Thiamine biosynthesis</keyword>
<comment type="subunit">
    <text evidence="3 10">Homodimer.</text>
</comment>
<dbReference type="SMART" id="SM00861">
    <property type="entry name" value="Transket_pyr"/>
    <property type="match status" value="1"/>
</dbReference>
<feature type="binding site" evidence="10">
    <location>
        <position position="360"/>
    </location>
    <ligand>
        <name>thiamine diphosphate</name>
        <dbReference type="ChEBI" id="CHEBI:58937"/>
    </ligand>
</feature>
<dbReference type="Gene3D" id="3.40.50.920">
    <property type="match status" value="1"/>
</dbReference>
<dbReference type="CDD" id="cd07033">
    <property type="entry name" value="TPP_PYR_DXS_TK_like"/>
    <property type="match status" value="1"/>
</dbReference>
<dbReference type="InterPro" id="IPR005475">
    <property type="entry name" value="Transketolase-like_Pyr-bd"/>
</dbReference>
<keyword evidence="6 10" id="KW-0460">Magnesium</keyword>
<feature type="binding site" evidence="10">
    <location>
        <begin position="149"/>
        <end position="150"/>
    </location>
    <ligand>
        <name>thiamine diphosphate</name>
        <dbReference type="ChEBI" id="CHEBI:58937"/>
    </ligand>
</feature>
<dbReference type="GO" id="GO:0030976">
    <property type="term" value="F:thiamine pyrophosphate binding"/>
    <property type="evidence" value="ECO:0007669"/>
    <property type="project" value="UniProtKB-UniRule"/>
</dbReference>
<evidence type="ECO:0000256" key="7">
    <source>
        <dbReference type="ARBA" id="ARBA00022977"/>
    </source>
</evidence>
<sequence length="612" mass="66790">MNRYVILDRINSPADVKNLTPQEADLLAEEIRDFLITNIPVTGGHLASNLGTVELTLALHRVFGFPTDHLIFDVGHQCYTHKLITGRREGFSGLRKRGGISGFTKMSESEYDCFGAGHSSTSVSAAIGFAEAERLKGSDAYTVAVLGDGAFTGGMVHEALNNCRPDLRLIIILNENEMSISKNTGAFADLIAKIRASEGYYNTKRRTVRFVLKIPFVGRKLFRLIRGIKKSVKDRVFGSNYFEDLGLYYLGPVDGNDRVRVERLLREAKAARQSTVVHIKTVKGKGYAPAEENPGKYHSVRPAGQERERNFSLEAGDILTGMAKADSRICAVTAAMAAGTGLEGFRGAIPERFFDVGIAEEHALTFSAGLAADGMRPFFAVYSSFLQRGYDNLIHDIALQKLPVTVLVDRAGLSFGDGPTHHGIFDVPFLLGIPQFRIFTPSCFDSLKRAMESARTADSPVAIRYPDSGDIPEINNLFTPYDTVRTDFQPDNPPENLIITYGRSVRTALEAERLLSGKAGCGIVLLESLKPCRPVADGIMRFITDGTENVVFLEEGMKNGGAGMVIGDMLDLPSGCRYTHLAIDDIFDSPLCTGEVFTDFGIGVSDVVSSIT</sequence>
<comment type="caution">
    <text evidence="12">The sequence shown here is derived from an EMBL/GenBank/DDBJ whole genome shotgun (WGS) entry which is preliminary data.</text>
</comment>
<feature type="binding site" evidence="10">
    <location>
        <position position="148"/>
    </location>
    <ligand>
        <name>Mg(2+)</name>
        <dbReference type="ChEBI" id="CHEBI:18420"/>
    </ligand>
</feature>
<dbReference type="NCBIfam" id="TIGR00204">
    <property type="entry name" value="dxs"/>
    <property type="match status" value="1"/>
</dbReference>
<reference evidence="12 13" key="1">
    <citation type="submission" date="2022-03" db="EMBL/GenBank/DDBJ databases">
        <title>Metagenome-assembled genomes from swine fecal metagenomes.</title>
        <authorList>
            <person name="Holman D.B."/>
            <person name="Kommadath A."/>
        </authorList>
    </citation>
    <scope>NUCLEOTIDE SEQUENCE [LARGE SCALE GENOMIC DNA]</scope>
    <source>
        <strain evidence="12">SUG147</strain>
    </source>
</reference>
<dbReference type="GO" id="GO:0005829">
    <property type="term" value="C:cytosol"/>
    <property type="evidence" value="ECO:0007669"/>
    <property type="project" value="TreeGrafter"/>
</dbReference>
<dbReference type="Proteomes" id="UP001139365">
    <property type="component" value="Unassembled WGS sequence"/>
</dbReference>
<dbReference type="NCBIfam" id="NF003933">
    <property type="entry name" value="PRK05444.2-2"/>
    <property type="match status" value="1"/>
</dbReference>
<dbReference type="Pfam" id="PF02779">
    <property type="entry name" value="Transket_pyr"/>
    <property type="match status" value="1"/>
</dbReference>
<dbReference type="EC" id="2.2.1.7" evidence="10"/>
<evidence type="ECO:0000313" key="12">
    <source>
        <dbReference type="EMBL" id="MCI5755381.1"/>
    </source>
</evidence>
<comment type="similarity">
    <text evidence="2 10">Belongs to the transketolase family. DXPS subfamily.</text>
</comment>
<dbReference type="InterPro" id="IPR005477">
    <property type="entry name" value="Dxylulose-5-P_synthase"/>
</dbReference>
<dbReference type="EMBL" id="JALEMU010000058">
    <property type="protein sequence ID" value="MCI5755381.1"/>
    <property type="molecule type" value="Genomic_DNA"/>
</dbReference>
<dbReference type="PANTHER" id="PTHR43322">
    <property type="entry name" value="1-D-DEOXYXYLULOSE 5-PHOSPHATE SYNTHASE-RELATED"/>
    <property type="match status" value="1"/>
</dbReference>
<feature type="binding site" evidence="10">
    <location>
        <position position="76"/>
    </location>
    <ligand>
        <name>thiamine diphosphate</name>
        <dbReference type="ChEBI" id="CHEBI:58937"/>
    </ligand>
</feature>
<accession>A0AAE3FFG7</accession>
<name>A0AAE3FFG7_9BACT</name>
<dbReference type="GO" id="GO:0000287">
    <property type="term" value="F:magnesium ion binding"/>
    <property type="evidence" value="ECO:0007669"/>
    <property type="project" value="UniProtKB-UniRule"/>
</dbReference>
<dbReference type="GO" id="GO:0009228">
    <property type="term" value="P:thiamine biosynthetic process"/>
    <property type="evidence" value="ECO:0007669"/>
    <property type="project" value="UniProtKB-UniRule"/>
</dbReference>
<evidence type="ECO:0000256" key="3">
    <source>
        <dbReference type="ARBA" id="ARBA00011738"/>
    </source>
</evidence>
<evidence type="ECO:0000256" key="8">
    <source>
        <dbReference type="ARBA" id="ARBA00023052"/>
    </source>
</evidence>
<evidence type="ECO:0000256" key="9">
    <source>
        <dbReference type="ARBA" id="ARBA00023229"/>
    </source>
</evidence>
<dbReference type="Gene3D" id="3.40.50.970">
    <property type="match status" value="2"/>
</dbReference>
<dbReference type="GO" id="GO:0019288">
    <property type="term" value="P:isopentenyl diphosphate biosynthetic process, methylerythritol 4-phosphate pathway"/>
    <property type="evidence" value="ECO:0007669"/>
    <property type="project" value="TreeGrafter"/>
</dbReference>
<evidence type="ECO:0000259" key="11">
    <source>
        <dbReference type="SMART" id="SM00861"/>
    </source>
</evidence>
<dbReference type="GO" id="GO:0016114">
    <property type="term" value="P:terpenoid biosynthetic process"/>
    <property type="evidence" value="ECO:0007669"/>
    <property type="project" value="UniProtKB-UniRule"/>
</dbReference>
<feature type="binding site" evidence="10">
    <location>
        <position position="176"/>
    </location>
    <ligand>
        <name>thiamine diphosphate</name>
        <dbReference type="ChEBI" id="CHEBI:58937"/>
    </ligand>
</feature>
<feature type="binding site" evidence="10">
    <location>
        <begin position="117"/>
        <end position="119"/>
    </location>
    <ligand>
        <name>thiamine diphosphate</name>
        <dbReference type="ChEBI" id="CHEBI:58937"/>
    </ligand>
</feature>
<dbReference type="AlphaFoldDB" id="A0AAE3FFG7"/>
<comment type="cofactor">
    <cofactor evidence="10">
        <name>thiamine diphosphate</name>
        <dbReference type="ChEBI" id="CHEBI:58937"/>
    </cofactor>
    <text evidence="10">Binds 1 thiamine pyrophosphate per subunit.</text>
</comment>
<feature type="domain" description="Transketolase-like pyrimidine-binding" evidence="11">
    <location>
        <begin position="309"/>
        <end position="473"/>
    </location>
</feature>
<dbReference type="HAMAP" id="MF_00315">
    <property type="entry name" value="DXP_synth"/>
    <property type="match status" value="1"/>
</dbReference>
<evidence type="ECO:0000256" key="5">
    <source>
        <dbReference type="ARBA" id="ARBA00022723"/>
    </source>
</evidence>
<protein>
    <recommendedName>
        <fullName evidence="10">1-deoxy-D-xylulose-5-phosphate synthase</fullName>
        <ecNumber evidence="10">2.2.1.7</ecNumber>
    </recommendedName>
    <alternativeName>
        <fullName evidence="10">1-deoxyxylulose-5-phosphate synthase</fullName>
        <shortName evidence="10">DXP synthase</shortName>
        <shortName evidence="10">DXPS</shortName>
    </alternativeName>
</protein>
<feature type="binding site" evidence="10">
    <location>
        <position position="287"/>
    </location>
    <ligand>
        <name>thiamine diphosphate</name>
        <dbReference type="ChEBI" id="CHEBI:58937"/>
    </ligand>
</feature>
<comment type="function">
    <text evidence="10">Catalyzes the acyloin condensation reaction between C atoms 2 and 3 of pyruvate and glyceraldehyde 3-phosphate to yield 1-deoxy-D-xylulose-5-phosphate (DXP).</text>
</comment>
<organism evidence="12 13">
    <name type="scientific">Candidatus Colimorpha enterica</name>
    <dbReference type="NCBI Taxonomy" id="3083063"/>
    <lineage>
        <taxon>Bacteria</taxon>
        <taxon>Pseudomonadati</taxon>
        <taxon>Bacteroidota</taxon>
        <taxon>Bacteroidia</taxon>
        <taxon>Bacteroidales</taxon>
        <taxon>Candidatus Colimorpha</taxon>
    </lineage>
</organism>
<dbReference type="CDD" id="cd02007">
    <property type="entry name" value="TPP_DXS"/>
    <property type="match status" value="1"/>
</dbReference>
<dbReference type="Pfam" id="PF13292">
    <property type="entry name" value="DXP_synthase_N"/>
    <property type="match status" value="1"/>
</dbReference>
<comment type="cofactor">
    <cofactor evidence="10">
        <name>Mg(2+)</name>
        <dbReference type="ChEBI" id="CHEBI:18420"/>
    </cofactor>
    <text evidence="10">Binds 1 Mg(2+) ion per subunit.</text>
</comment>
<comment type="catalytic activity">
    <reaction evidence="10">
        <text>D-glyceraldehyde 3-phosphate + pyruvate + H(+) = 1-deoxy-D-xylulose 5-phosphate + CO2</text>
        <dbReference type="Rhea" id="RHEA:12605"/>
        <dbReference type="ChEBI" id="CHEBI:15361"/>
        <dbReference type="ChEBI" id="CHEBI:15378"/>
        <dbReference type="ChEBI" id="CHEBI:16526"/>
        <dbReference type="ChEBI" id="CHEBI:57792"/>
        <dbReference type="ChEBI" id="CHEBI:59776"/>
        <dbReference type="EC" id="2.2.1.7"/>
    </reaction>
</comment>